<dbReference type="OrthoDB" id="8864769at2"/>
<accession>A0A3M0GEM9</accession>
<comment type="caution">
    <text evidence="1">The sequence shown here is derived from an EMBL/GenBank/DDBJ whole genome shotgun (WGS) entry which is preliminary data.</text>
</comment>
<keyword evidence="2" id="KW-1185">Reference proteome</keyword>
<dbReference type="RefSeq" id="WP_121901098.1">
    <property type="nucleotide sequence ID" value="NZ_REFW01000002.1"/>
</dbReference>
<dbReference type="EMBL" id="REFW01000002">
    <property type="protein sequence ID" value="RMB59619.1"/>
    <property type="molecule type" value="Genomic_DNA"/>
</dbReference>
<organism evidence="1 2">
    <name type="scientific">Tessaracoccus antarcticus</name>
    <dbReference type="NCBI Taxonomy" id="2479848"/>
    <lineage>
        <taxon>Bacteria</taxon>
        <taxon>Bacillati</taxon>
        <taxon>Actinomycetota</taxon>
        <taxon>Actinomycetes</taxon>
        <taxon>Propionibacteriales</taxon>
        <taxon>Propionibacteriaceae</taxon>
        <taxon>Tessaracoccus</taxon>
    </lineage>
</organism>
<reference evidence="1 2" key="1">
    <citation type="submission" date="2018-10" db="EMBL/GenBank/DDBJ databases">
        <title>Tessaracoccus antarcticuss sp. nov., isolated from sediment.</title>
        <authorList>
            <person name="Zhou L.Y."/>
            <person name="Du Z.J."/>
        </authorList>
    </citation>
    <scope>NUCLEOTIDE SEQUENCE [LARGE SCALE GENOMIC DNA]</scope>
    <source>
        <strain evidence="1 2">JDX10</strain>
    </source>
</reference>
<evidence type="ECO:0000313" key="2">
    <source>
        <dbReference type="Proteomes" id="UP000275256"/>
    </source>
</evidence>
<evidence type="ECO:0000313" key="1">
    <source>
        <dbReference type="EMBL" id="RMB59619.1"/>
    </source>
</evidence>
<name>A0A3M0GEM9_9ACTN</name>
<proteinExistence type="predicted"/>
<dbReference type="AlphaFoldDB" id="A0A3M0GEM9"/>
<protein>
    <submittedName>
        <fullName evidence="1">Uncharacterized protein</fullName>
    </submittedName>
</protein>
<sequence>MVAAPGAPSTPGFFVSLVRDAAGRPRLSATFIVSRPPTPDERLGDLVEHVTLTAELQADVEGTLPLAVAFEVVGHPSSWVWVDGPFGRGALSLILSGTQAADLLRAVASRSGGPHLHAEVLLAGGTVETEVPLGELLGTELDGDPAWLRVVTLGGDALVEVPPVRRPRATPSGFTNVVMLQGIHAMPLQMAVRPEVTRPEPFIPMQPQMLVHGTFETFTAMAPVVDTSGPVLPSAGALMKDRADPARRWYVPTWGFDAPARGTAPEAAAFRFTVRSDGHTSDGREAIIATISIRLRESVPAAAEEVATDVDETAVRPVVLDDLRVSLAIPFRDPGEAERVQYHPAASTTRGDGVLAVTFELRDQWARMAYGALSSRGFQSVPARLVVTATHRGWQSVPWSRVLGGTKEIGLTGVAGAMQHPAIAQLAQNRLAVLGNPLLLDAAQIAPLMQRRWVPGQATVTVPPIDVFVDCGISGDLYRRVQGAEESAIGCQSAFSLGQGDPRTHEPVQVAAAGTCARVLRSLTRPGVFLVVATTHCVGRYGPDSGERAYRPTLLLSSTLDADDPGNIRCVLAAGLQPDLPPHIRAAIVDELEEAEGGPVQLEDPWQAGLSPTLAWAVPPTVQVEAVASDTGFAVLLDTDIPGFLTLQNLLRTSGVSGLARWSLPDGTEVTSTLRLALDRITGPRTGFVQITGSGTRRQLINRLGRRVAVGELRAGRRVLATVGQVLDPAGSLEVTLEQDTPDVVVEATVEPGAETLEEMRAYVEDLQLKLTLVADTAIPAGDAIVVTAHLVDDTDIRTVTLHASHRQDELVFALPLTRYLAHPVLKVRTEGTGILSTSFTWSIRDQGVLIPIPAAHI</sequence>
<gene>
    <name evidence="1" type="ORF">EAX62_07515</name>
</gene>
<dbReference type="Proteomes" id="UP000275256">
    <property type="component" value="Unassembled WGS sequence"/>
</dbReference>